<organism evidence="2 3">
    <name type="scientific">Eleutherodactylus coqui</name>
    <name type="common">Puerto Rican coqui</name>
    <dbReference type="NCBI Taxonomy" id="57060"/>
    <lineage>
        <taxon>Eukaryota</taxon>
        <taxon>Metazoa</taxon>
        <taxon>Chordata</taxon>
        <taxon>Craniata</taxon>
        <taxon>Vertebrata</taxon>
        <taxon>Euteleostomi</taxon>
        <taxon>Amphibia</taxon>
        <taxon>Batrachia</taxon>
        <taxon>Anura</taxon>
        <taxon>Neobatrachia</taxon>
        <taxon>Hyloidea</taxon>
        <taxon>Eleutherodactylidae</taxon>
        <taxon>Eleutherodactylinae</taxon>
        <taxon>Eleutherodactylus</taxon>
        <taxon>Eleutherodactylus</taxon>
    </lineage>
</organism>
<dbReference type="AlphaFoldDB" id="A0A8J6FSP4"/>
<evidence type="ECO:0000313" key="3">
    <source>
        <dbReference type="Proteomes" id="UP000770717"/>
    </source>
</evidence>
<evidence type="ECO:0000313" key="2">
    <source>
        <dbReference type="EMBL" id="KAG9492104.1"/>
    </source>
</evidence>
<evidence type="ECO:0000256" key="1">
    <source>
        <dbReference type="SAM" id="SignalP"/>
    </source>
</evidence>
<evidence type="ECO:0008006" key="4">
    <source>
        <dbReference type="Google" id="ProtNLM"/>
    </source>
</evidence>
<dbReference type="Proteomes" id="UP000770717">
    <property type="component" value="Unassembled WGS sequence"/>
</dbReference>
<accession>A0A8J6FSP4</accession>
<dbReference type="OrthoDB" id="10341729at2759"/>
<name>A0A8J6FSP4_ELECQ</name>
<gene>
    <name evidence="2" type="ORF">GDO78_000561</name>
</gene>
<keyword evidence="3" id="KW-1185">Reference proteome</keyword>
<proteinExistence type="predicted"/>
<sequence length="85" mass="9868">MLMLFDAVVSKLCILVVSGETIHPHTIYQLAVKVFIHTGSCPVWAKICSQAFWSIGFYHKHMWWGYTCGPIWNCFTVEEHYKISM</sequence>
<reference evidence="2" key="1">
    <citation type="thesis" date="2020" institute="ProQuest LLC" country="789 East Eisenhower Parkway, Ann Arbor, MI, USA">
        <title>Comparative Genomics and Chromosome Evolution.</title>
        <authorList>
            <person name="Mudd A.B."/>
        </authorList>
    </citation>
    <scope>NUCLEOTIDE SEQUENCE</scope>
    <source>
        <strain evidence="2">HN-11 Male</strain>
        <tissue evidence="2">Kidney and liver</tissue>
    </source>
</reference>
<comment type="caution">
    <text evidence="2">The sequence shown here is derived from an EMBL/GenBank/DDBJ whole genome shotgun (WGS) entry which is preliminary data.</text>
</comment>
<dbReference type="EMBL" id="WNTK01000001">
    <property type="protein sequence ID" value="KAG9492104.1"/>
    <property type="molecule type" value="Genomic_DNA"/>
</dbReference>
<feature type="signal peptide" evidence="1">
    <location>
        <begin position="1"/>
        <end position="19"/>
    </location>
</feature>
<feature type="chain" id="PRO_5035328313" description="Secreted protein" evidence="1">
    <location>
        <begin position="20"/>
        <end position="85"/>
    </location>
</feature>
<keyword evidence="1" id="KW-0732">Signal</keyword>
<protein>
    <recommendedName>
        <fullName evidence="4">Secreted protein</fullName>
    </recommendedName>
</protein>